<protein>
    <submittedName>
        <fullName evidence="1">Uncharacterized protein</fullName>
    </submittedName>
</protein>
<dbReference type="AlphaFoldDB" id="A0A2P6NU51"/>
<keyword evidence="2" id="KW-1185">Reference proteome</keyword>
<sequence length="56" mass="6090">MDRVPIEISDRGAKNVTAEDSLVSPHYRGNEKLLRRRTYAESSGIRATGGSALISS</sequence>
<dbReference type="Proteomes" id="UP000241769">
    <property type="component" value="Unassembled WGS sequence"/>
</dbReference>
<dbReference type="InParanoid" id="A0A2P6NU51"/>
<dbReference type="EMBL" id="MDYQ01000020">
    <property type="protein sequence ID" value="PRP87494.1"/>
    <property type="molecule type" value="Genomic_DNA"/>
</dbReference>
<gene>
    <name evidence="1" type="ORF">PROFUN_00705</name>
</gene>
<accession>A0A2P6NU51</accession>
<comment type="caution">
    <text evidence="1">The sequence shown here is derived from an EMBL/GenBank/DDBJ whole genome shotgun (WGS) entry which is preliminary data.</text>
</comment>
<evidence type="ECO:0000313" key="1">
    <source>
        <dbReference type="EMBL" id="PRP87494.1"/>
    </source>
</evidence>
<evidence type="ECO:0000313" key="2">
    <source>
        <dbReference type="Proteomes" id="UP000241769"/>
    </source>
</evidence>
<organism evidence="1 2">
    <name type="scientific">Planoprotostelium fungivorum</name>
    <dbReference type="NCBI Taxonomy" id="1890364"/>
    <lineage>
        <taxon>Eukaryota</taxon>
        <taxon>Amoebozoa</taxon>
        <taxon>Evosea</taxon>
        <taxon>Variosea</taxon>
        <taxon>Cavosteliida</taxon>
        <taxon>Cavosteliaceae</taxon>
        <taxon>Planoprotostelium</taxon>
    </lineage>
</organism>
<name>A0A2P6NU51_9EUKA</name>
<reference evidence="1 2" key="1">
    <citation type="journal article" date="2018" name="Genome Biol. Evol.">
        <title>Multiple Roots of Fruiting Body Formation in Amoebozoa.</title>
        <authorList>
            <person name="Hillmann F."/>
            <person name="Forbes G."/>
            <person name="Novohradska S."/>
            <person name="Ferling I."/>
            <person name="Riege K."/>
            <person name="Groth M."/>
            <person name="Westermann M."/>
            <person name="Marz M."/>
            <person name="Spaller T."/>
            <person name="Winckler T."/>
            <person name="Schaap P."/>
            <person name="Glockner G."/>
        </authorList>
    </citation>
    <scope>NUCLEOTIDE SEQUENCE [LARGE SCALE GENOMIC DNA]</scope>
    <source>
        <strain evidence="1 2">Jena</strain>
    </source>
</reference>
<proteinExistence type="predicted"/>